<comment type="caution">
    <text evidence="1">The sequence shown here is derived from an EMBL/GenBank/DDBJ whole genome shotgun (WGS) entry which is preliminary data.</text>
</comment>
<dbReference type="EMBL" id="JAWDGP010006429">
    <property type="protein sequence ID" value="KAK3741384.1"/>
    <property type="molecule type" value="Genomic_DNA"/>
</dbReference>
<sequence length="107" mass="11484">MLAPLRLDQIRLVSLSHEISRAASSSTTSLSHTRRLFKLAATRPRPLLTLSRCRVDPPGAVAPGLRTVQVVITARRTALCEGLSPQGSSVCYSAAAVRILRIYCAAS</sequence>
<dbReference type="Proteomes" id="UP001283361">
    <property type="component" value="Unassembled WGS sequence"/>
</dbReference>
<reference evidence="1" key="1">
    <citation type="journal article" date="2023" name="G3 (Bethesda)">
        <title>A reference genome for the long-term kleptoplast-retaining sea slug Elysia crispata morphotype clarki.</title>
        <authorList>
            <person name="Eastman K.E."/>
            <person name="Pendleton A.L."/>
            <person name="Shaikh M.A."/>
            <person name="Suttiyut T."/>
            <person name="Ogas R."/>
            <person name="Tomko P."/>
            <person name="Gavelis G."/>
            <person name="Widhalm J.R."/>
            <person name="Wisecaver J.H."/>
        </authorList>
    </citation>
    <scope>NUCLEOTIDE SEQUENCE</scope>
    <source>
        <strain evidence="1">ECLA1</strain>
    </source>
</reference>
<protein>
    <submittedName>
        <fullName evidence="1">Uncharacterized protein</fullName>
    </submittedName>
</protein>
<gene>
    <name evidence="1" type="ORF">RRG08_034429</name>
</gene>
<keyword evidence="2" id="KW-1185">Reference proteome</keyword>
<accession>A0AAE0YCX5</accession>
<name>A0AAE0YCX5_9GAST</name>
<organism evidence="1 2">
    <name type="scientific">Elysia crispata</name>
    <name type="common">lettuce slug</name>
    <dbReference type="NCBI Taxonomy" id="231223"/>
    <lineage>
        <taxon>Eukaryota</taxon>
        <taxon>Metazoa</taxon>
        <taxon>Spiralia</taxon>
        <taxon>Lophotrochozoa</taxon>
        <taxon>Mollusca</taxon>
        <taxon>Gastropoda</taxon>
        <taxon>Heterobranchia</taxon>
        <taxon>Euthyneura</taxon>
        <taxon>Panpulmonata</taxon>
        <taxon>Sacoglossa</taxon>
        <taxon>Placobranchoidea</taxon>
        <taxon>Plakobranchidae</taxon>
        <taxon>Elysia</taxon>
    </lineage>
</organism>
<dbReference type="AlphaFoldDB" id="A0AAE0YCX5"/>
<proteinExistence type="predicted"/>
<evidence type="ECO:0000313" key="1">
    <source>
        <dbReference type="EMBL" id="KAK3741384.1"/>
    </source>
</evidence>
<evidence type="ECO:0000313" key="2">
    <source>
        <dbReference type="Proteomes" id="UP001283361"/>
    </source>
</evidence>